<gene>
    <name evidence="1" type="ORF">CYMTET_48128</name>
</gene>
<dbReference type="AlphaFoldDB" id="A0AAE0BSV1"/>
<protein>
    <submittedName>
        <fullName evidence="1">Uncharacterized protein</fullName>
    </submittedName>
</protein>
<evidence type="ECO:0000313" key="2">
    <source>
        <dbReference type="Proteomes" id="UP001190700"/>
    </source>
</evidence>
<dbReference type="Proteomes" id="UP001190700">
    <property type="component" value="Unassembled WGS sequence"/>
</dbReference>
<name>A0AAE0BSV1_9CHLO</name>
<sequence length="189" mass="20202">MCWNGLDSLFPFDRPVVGWQSRRRSAVGSVKYIKGSWAFGIPGMEVLMRVNPGDCGGILEKDDGVERSPLDEDTVSTALLSCICEVLGGVGTSARAGEEAGWGGSPAAGVYNIVSASVIEVKERSTVVSCEVDEVRGASPESEHLADWEEVWGIWIIEGLEKWECDPSAVGVLEINGGCADTVRPVMLI</sequence>
<organism evidence="1 2">
    <name type="scientific">Cymbomonas tetramitiformis</name>
    <dbReference type="NCBI Taxonomy" id="36881"/>
    <lineage>
        <taxon>Eukaryota</taxon>
        <taxon>Viridiplantae</taxon>
        <taxon>Chlorophyta</taxon>
        <taxon>Pyramimonadophyceae</taxon>
        <taxon>Pyramimonadales</taxon>
        <taxon>Pyramimonadaceae</taxon>
        <taxon>Cymbomonas</taxon>
    </lineage>
</organism>
<keyword evidence="2" id="KW-1185">Reference proteome</keyword>
<comment type="caution">
    <text evidence="1">The sequence shown here is derived from an EMBL/GenBank/DDBJ whole genome shotgun (WGS) entry which is preliminary data.</text>
</comment>
<evidence type="ECO:0000313" key="1">
    <source>
        <dbReference type="EMBL" id="KAK3242156.1"/>
    </source>
</evidence>
<dbReference type="EMBL" id="LGRX02033225">
    <property type="protein sequence ID" value="KAK3242156.1"/>
    <property type="molecule type" value="Genomic_DNA"/>
</dbReference>
<accession>A0AAE0BSV1</accession>
<reference evidence="1 2" key="1">
    <citation type="journal article" date="2015" name="Genome Biol. Evol.">
        <title>Comparative Genomics of a Bacterivorous Green Alga Reveals Evolutionary Causalities and Consequences of Phago-Mixotrophic Mode of Nutrition.</title>
        <authorList>
            <person name="Burns J.A."/>
            <person name="Paasch A."/>
            <person name="Narechania A."/>
            <person name="Kim E."/>
        </authorList>
    </citation>
    <scope>NUCLEOTIDE SEQUENCE [LARGE SCALE GENOMIC DNA]</scope>
    <source>
        <strain evidence="1 2">PLY_AMNH</strain>
    </source>
</reference>
<proteinExistence type="predicted"/>